<evidence type="ECO:0000256" key="1">
    <source>
        <dbReference type="ARBA" id="ARBA00023125"/>
    </source>
</evidence>
<evidence type="ECO:0000256" key="2">
    <source>
        <dbReference type="PROSITE-ProRule" id="PRU00335"/>
    </source>
</evidence>
<dbReference type="InterPro" id="IPR001647">
    <property type="entry name" value="HTH_TetR"/>
</dbReference>
<name>D3E1T5_METRM</name>
<dbReference type="KEGG" id="mru:mru_0645"/>
<sequence length="208" mass="24801">MNTKEKIFDVSLDLFSKRGYDSVSLREIAEEVGIKKSSIYSHYSSKEAILMDIFEYFTDLFEYDDLINSKELVLSEDNDVLIENPELFYHMGSEAIRGMFKEERNLKIWKLIFIQMHYNEKIRNFFQKEMLLKPLIFWENFFAILKEKGIIRADSNPQLLAKEYYSFPIFLLLEICAKYDDIPESCLDDFFKQAEEHARFLLDCVKVK</sequence>
<evidence type="ECO:0000313" key="5">
    <source>
        <dbReference type="Proteomes" id="UP000008680"/>
    </source>
</evidence>
<evidence type="ECO:0000313" key="4">
    <source>
        <dbReference type="EMBL" id="ADC46496.1"/>
    </source>
</evidence>
<dbReference type="PROSITE" id="PS50977">
    <property type="entry name" value="HTH_TETR_2"/>
    <property type="match status" value="1"/>
</dbReference>
<organism evidence="4 5">
    <name type="scientific">Methanobrevibacter ruminantium (strain ATCC 35063 / DSM 1093 / JCM 13430 / OCM 146 / M1)</name>
    <name type="common">Methanobacterium ruminantium</name>
    <dbReference type="NCBI Taxonomy" id="634498"/>
    <lineage>
        <taxon>Archaea</taxon>
        <taxon>Methanobacteriati</taxon>
        <taxon>Methanobacteriota</taxon>
        <taxon>Methanomada group</taxon>
        <taxon>Methanobacteria</taxon>
        <taxon>Methanobacteriales</taxon>
        <taxon>Methanobacteriaceae</taxon>
        <taxon>Methanobrevibacter</taxon>
    </lineage>
</organism>
<keyword evidence="1 2" id="KW-0238">DNA-binding</keyword>
<reference evidence="4 5" key="1">
    <citation type="journal article" date="2010" name="PLoS ONE">
        <title>The genome sequence of the rumen methanogen Methanobrevibacter ruminantium reveals new possibilities for controlling ruminant methane emissions.</title>
        <authorList>
            <person name="Leahy S.C."/>
            <person name="Kelly W.J."/>
            <person name="Altermann E."/>
            <person name="Ronimus R.S."/>
            <person name="Yeoman C.J."/>
            <person name="Pacheco D.M."/>
            <person name="Li D."/>
            <person name="Kong Z."/>
            <person name="McTavish S."/>
            <person name="Sang C."/>
            <person name="Lambie S.C."/>
            <person name="Janssen P.H."/>
            <person name="Dey D."/>
            <person name="Attwood G.T."/>
        </authorList>
    </citation>
    <scope>NUCLEOTIDE SEQUENCE [LARGE SCALE GENOMIC DNA]</scope>
    <source>
        <strain evidence="5">ATCC 35063 / DSM 1093 / JCM 13430 / OCM 146 / M1</strain>
    </source>
</reference>
<keyword evidence="5" id="KW-1185">Reference proteome</keyword>
<proteinExistence type="predicted"/>
<dbReference type="PRINTS" id="PR00455">
    <property type="entry name" value="HTHTETR"/>
</dbReference>
<dbReference type="PANTHER" id="PTHR43479:SF11">
    <property type="entry name" value="ACREF_ENVCD OPERON REPRESSOR-RELATED"/>
    <property type="match status" value="1"/>
</dbReference>
<protein>
    <submittedName>
        <fullName evidence="4">Transcriptional regulator TetR family</fullName>
    </submittedName>
</protein>
<dbReference type="GO" id="GO:0003677">
    <property type="term" value="F:DNA binding"/>
    <property type="evidence" value="ECO:0007669"/>
    <property type="project" value="UniProtKB-UniRule"/>
</dbReference>
<dbReference type="eggNOG" id="arCOG02648">
    <property type="taxonomic scope" value="Archaea"/>
</dbReference>
<dbReference type="RefSeq" id="WP_012955447.1">
    <property type="nucleotide sequence ID" value="NC_013790.1"/>
</dbReference>
<dbReference type="STRING" id="634498.mru_0645"/>
<dbReference type="Gene3D" id="1.10.357.10">
    <property type="entry name" value="Tetracycline Repressor, domain 2"/>
    <property type="match status" value="1"/>
</dbReference>
<dbReference type="SUPFAM" id="SSF46689">
    <property type="entry name" value="Homeodomain-like"/>
    <property type="match status" value="1"/>
</dbReference>
<gene>
    <name evidence="4" type="ordered locus">mru_0645</name>
</gene>
<dbReference type="InterPro" id="IPR050624">
    <property type="entry name" value="HTH-type_Tx_Regulator"/>
</dbReference>
<evidence type="ECO:0000259" key="3">
    <source>
        <dbReference type="PROSITE" id="PS50977"/>
    </source>
</evidence>
<dbReference type="PATRIC" id="fig|634498.28.peg.646"/>
<dbReference type="PANTHER" id="PTHR43479">
    <property type="entry name" value="ACREF/ENVCD OPERON REPRESSOR-RELATED"/>
    <property type="match status" value="1"/>
</dbReference>
<dbReference type="InterPro" id="IPR009057">
    <property type="entry name" value="Homeodomain-like_sf"/>
</dbReference>
<feature type="domain" description="HTH tetR-type" evidence="3">
    <location>
        <begin position="1"/>
        <end position="61"/>
    </location>
</feature>
<dbReference type="EMBL" id="CP001719">
    <property type="protein sequence ID" value="ADC46496.1"/>
    <property type="molecule type" value="Genomic_DNA"/>
</dbReference>
<dbReference type="HOGENOM" id="CLU_069356_34_0_2"/>
<dbReference type="OrthoDB" id="135877at2157"/>
<dbReference type="GeneID" id="8770292"/>
<feature type="DNA-binding region" description="H-T-H motif" evidence="2">
    <location>
        <begin position="24"/>
        <end position="43"/>
    </location>
</feature>
<dbReference type="AlphaFoldDB" id="D3E1T5"/>
<accession>D3E1T5</accession>
<dbReference type="Proteomes" id="UP000008680">
    <property type="component" value="Chromosome"/>
</dbReference>
<dbReference type="Pfam" id="PF00440">
    <property type="entry name" value="TetR_N"/>
    <property type="match status" value="1"/>
</dbReference>